<keyword evidence="4" id="KW-1185">Reference proteome</keyword>
<feature type="domain" description="U1-type" evidence="2">
    <location>
        <begin position="279"/>
        <end position="315"/>
    </location>
</feature>
<dbReference type="SMART" id="SM00451">
    <property type="entry name" value="ZnF_U1"/>
    <property type="match status" value="2"/>
</dbReference>
<dbReference type="GO" id="GO:0003676">
    <property type="term" value="F:nucleic acid binding"/>
    <property type="evidence" value="ECO:0007669"/>
    <property type="project" value="InterPro"/>
</dbReference>
<dbReference type="PANTHER" id="PTHR47487:SF3">
    <property type="entry name" value="GLUTENIN, HIGH MOLECULAR WEIGHT SUBUNIT 12-LIKE"/>
    <property type="match status" value="1"/>
</dbReference>
<gene>
    <name evidence="3" type="ORF">HanXRQr2_Chr06g0244761</name>
</gene>
<name>A0A9K3IQW2_HELAN</name>
<sequence length="581" mass="63187">MDPYAAQTQTQSYPSSQIQQDPYIYSQQPQYDPSQPQQQPQPYDPSQLQQQQHYDPSQIQQQYDPSQHYAYYTQQPYDPSQQYSHHVVYPDQQPPQVPQQPEQEQAPIHPPGVPVSQTDPNQVAAYQAYGQAHYQSDPNYYYQQQPQQQQPQHVGYGSDPGMVHPQWQPQPGQPGDYGVPPFHPPAPGFVKNVQGGQFGGAGRGGSRGGGRGGTRGGGGRGGSRGGGGGGGGGGGRGGRGGGSSFSGRGGGGRGGGGRGGGGRSGGGRGGNPRIKSEPKPQFLAWCELCRVDCNTHEVLENHKNGKKHKKNMEIQEELQRLAGKTQMPVPMERPEVRVESQMMLAEEQGNSLKRKMREDERKSAEPEKEPVPFICELCDVKCESAPVFDSHLKGRKHIFNFQRFQDQQAQAAMGQAALQALYPALEAALYPVLVQALSHNASSSYGYGGGLDQQALLRLLQPYLPQTGPPFFPHGPAHAPALAPALAPPGSNPVAAQETVENEPESKTEEQVEPDSKKSKTEDQVEPESKTEDQVEAESKTEGQLETETESKTEDQVENGTESKTEDQVEPESKAEDQVEP</sequence>
<dbReference type="InterPro" id="IPR013087">
    <property type="entry name" value="Znf_C2H2_type"/>
</dbReference>
<dbReference type="Gramene" id="mRNA:HanXRQr2_Chr06g0244761">
    <property type="protein sequence ID" value="mRNA:HanXRQr2_Chr06g0244761"/>
    <property type="gene ID" value="HanXRQr2_Chr06g0244761"/>
</dbReference>
<dbReference type="PANTHER" id="PTHR47487">
    <property type="entry name" value="OS06G0651300 PROTEIN-RELATED"/>
    <property type="match status" value="1"/>
</dbReference>
<evidence type="ECO:0000313" key="3">
    <source>
        <dbReference type="EMBL" id="KAF5801153.1"/>
    </source>
</evidence>
<protein>
    <submittedName>
        <fullName evidence="3">Transcription factor C2H2 family</fullName>
    </submittedName>
</protein>
<reference evidence="3" key="1">
    <citation type="journal article" date="2017" name="Nature">
        <title>The sunflower genome provides insights into oil metabolism, flowering and Asterid evolution.</title>
        <authorList>
            <person name="Badouin H."/>
            <person name="Gouzy J."/>
            <person name="Grassa C.J."/>
            <person name="Murat F."/>
            <person name="Staton S.E."/>
            <person name="Cottret L."/>
            <person name="Lelandais-Briere C."/>
            <person name="Owens G.L."/>
            <person name="Carrere S."/>
            <person name="Mayjonade B."/>
            <person name="Legrand L."/>
            <person name="Gill N."/>
            <person name="Kane N.C."/>
            <person name="Bowers J.E."/>
            <person name="Hubner S."/>
            <person name="Bellec A."/>
            <person name="Berard A."/>
            <person name="Berges H."/>
            <person name="Blanchet N."/>
            <person name="Boniface M.C."/>
            <person name="Brunel D."/>
            <person name="Catrice O."/>
            <person name="Chaidir N."/>
            <person name="Claudel C."/>
            <person name="Donnadieu C."/>
            <person name="Faraut T."/>
            <person name="Fievet G."/>
            <person name="Helmstetter N."/>
            <person name="King M."/>
            <person name="Knapp S.J."/>
            <person name="Lai Z."/>
            <person name="Le Paslier M.C."/>
            <person name="Lippi Y."/>
            <person name="Lorenzon L."/>
            <person name="Mandel J.R."/>
            <person name="Marage G."/>
            <person name="Marchand G."/>
            <person name="Marquand E."/>
            <person name="Bret-Mestries E."/>
            <person name="Morien E."/>
            <person name="Nambeesan S."/>
            <person name="Nguyen T."/>
            <person name="Pegot-Espagnet P."/>
            <person name="Pouilly N."/>
            <person name="Raftis F."/>
            <person name="Sallet E."/>
            <person name="Schiex T."/>
            <person name="Thomas J."/>
            <person name="Vandecasteele C."/>
            <person name="Vares D."/>
            <person name="Vear F."/>
            <person name="Vautrin S."/>
            <person name="Crespi M."/>
            <person name="Mangin B."/>
            <person name="Burke J.M."/>
            <person name="Salse J."/>
            <person name="Munos S."/>
            <person name="Vincourt P."/>
            <person name="Rieseberg L.H."/>
            <person name="Langlade N.B."/>
        </authorList>
    </citation>
    <scope>NUCLEOTIDE SEQUENCE</scope>
    <source>
        <tissue evidence="3">Leaves</tissue>
    </source>
</reference>
<accession>A0A9K3IQW2</accession>
<feature type="compositionally biased region" description="Low complexity" evidence="1">
    <location>
        <begin position="165"/>
        <end position="180"/>
    </location>
</feature>
<feature type="compositionally biased region" description="Gly residues" evidence="1">
    <location>
        <begin position="196"/>
        <end position="270"/>
    </location>
</feature>
<feature type="compositionally biased region" description="Low complexity" evidence="1">
    <location>
        <begin position="15"/>
        <end position="58"/>
    </location>
</feature>
<organism evidence="3 4">
    <name type="scientific">Helianthus annuus</name>
    <name type="common">Common sunflower</name>
    <dbReference type="NCBI Taxonomy" id="4232"/>
    <lineage>
        <taxon>Eukaryota</taxon>
        <taxon>Viridiplantae</taxon>
        <taxon>Streptophyta</taxon>
        <taxon>Embryophyta</taxon>
        <taxon>Tracheophyta</taxon>
        <taxon>Spermatophyta</taxon>
        <taxon>Magnoliopsida</taxon>
        <taxon>eudicotyledons</taxon>
        <taxon>Gunneridae</taxon>
        <taxon>Pentapetalae</taxon>
        <taxon>asterids</taxon>
        <taxon>campanulids</taxon>
        <taxon>Asterales</taxon>
        <taxon>Asteraceae</taxon>
        <taxon>Asteroideae</taxon>
        <taxon>Heliantheae alliance</taxon>
        <taxon>Heliantheae</taxon>
        <taxon>Helianthus</taxon>
    </lineage>
</organism>
<feature type="region of interest" description="Disordered" evidence="1">
    <location>
        <begin position="1"/>
        <end position="277"/>
    </location>
</feature>
<feature type="compositionally biased region" description="Low complexity" evidence="1">
    <location>
        <begin position="474"/>
        <end position="485"/>
    </location>
</feature>
<dbReference type="AlphaFoldDB" id="A0A9K3IQW2"/>
<dbReference type="InterPro" id="IPR036236">
    <property type="entry name" value="Znf_C2H2_sf"/>
</dbReference>
<evidence type="ECO:0000313" key="4">
    <source>
        <dbReference type="Proteomes" id="UP000215914"/>
    </source>
</evidence>
<dbReference type="Pfam" id="PF12874">
    <property type="entry name" value="zf-met"/>
    <property type="match status" value="2"/>
</dbReference>
<feature type="region of interest" description="Disordered" evidence="1">
    <location>
        <begin position="470"/>
        <end position="581"/>
    </location>
</feature>
<dbReference type="SUPFAM" id="SSF57667">
    <property type="entry name" value="beta-beta-alpha zinc fingers"/>
    <property type="match status" value="2"/>
</dbReference>
<dbReference type="GO" id="GO:0008270">
    <property type="term" value="F:zinc ion binding"/>
    <property type="evidence" value="ECO:0007669"/>
    <property type="project" value="UniProtKB-KW"/>
</dbReference>
<proteinExistence type="predicted"/>
<dbReference type="EMBL" id="MNCJ02000321">
    <property type="protein sequence ID" value="KAF5801153.1"/>
    <property type="molecule type" value="Genomic_DNA"/>
</dbReference>
<dbReference type="SUPFAM" id="SSF81995">
    <property type="entry name" value="beta-sandwich domain of Sec23/24"/>
    <property type="match status" value="1"/>
</dbReference>
<dbReference type="Proteomes" id="UP000215914">
    <property type="component" value="Unassembled WGS sequence"/>
</dbReference>
<feature type="compositionally biased region" description="Basic and acidic residues" evidence="1">
    <location>
        <begin position="504"/>
        <end position="581"/>
    </location>
</feature>
<feature type="compositionally biased region" description="Polar residues" evidence="1">
    <location>
        <begin position="1"/>
        <end position="14"/>
    </location>
</feature>
<comment type="caution">
    <text evidence="3">The sequence shown here is derived from an EMBL/GenBank/DDBJ whole genome shotgun (WGS) entry which is preliminary data.</text>
</comment>
<evidence type="ECO:0000259" key="2">
    <source>
        <dbReference type="SMART" id="SM00451"/>
    </source>
</evidence>
<dbReference type="Gene3D" id="3.30.160.60">
    <property type="entry name" value="Classic Zinc Finger"/>
    <property type="match status" value="2"/>
</dbReference>
<feature type="domain" description="U1-type" evidence="2">
    <location>
        <begin position="372"/>
        <end position="404"/>
    </location>
</feature>
<evidence type="ECO:0000256" key="1">
    <source>
        <dbReference type="SAM" id="MobiDB-lite"/>
    </source>
</evidence>
<reference evidence="3" key="2">
    <citation type="submission" date="2020-06" db="EMBL/GenBank/DDBJ databases">
        <title>Helianthus annuus Genome sequencing and assembly Release 2.</title>
        <authorList>
            <person name="Gouzy J."/>
            <person name="Langlade N."/>
            <person name="Munos S."/>
        </authorList>
    </citation>
    <scope>NUCLEOTIDE SEQUENCE</scope>
    <source>
        <tissue evidence="3">Leaves</tissue>
    </source>
</reference>
<feature type="compositionally biased region" description="Polar residues" evidence="1">
    <location>
        <begin position="72"/>
        <end position="84"/>
    </location>
</feature>
<dbReference type="InterPro" id="IPR003604">
    <property type="entry name" value="Matrin/U1-like-C_Znf_C2H2"/>
</dbReference>
<feature type="compositionally biased region" description="Low complexity" evidence="1">
    <location>
        <begin position="122"/>
        <end position="152"/>
    </location>
</feature>